<dbReference type="NCBIfam" id="TIGR02999">
    <property type="entry name" value="Sig-70_X6"/>
    <property type="match status" value="1"/>
</dbReference>
<evidence type="ECO:0000256" key="2">
    <source>
        <dbReference type="ARBA" id="ARBA00023015"/>
    </source>
</evidence>
<gene>
    <name evidence="6" type="ORF">SAMN06296036_12615</name>
</gene>
<dbReference type="PANTHER" id="PTHR43133:SF39">
    <property type="entry name" value="SIMILAR TO RNA POLYMERASE SIGMA-E FACTOR"/>
    <property type="match status" value="1"/>
</dbReference>
<comment type="similarity">
    <text evidence="1">Belongs to the sigma-70 factor family. ECF subfamily.</text>
</comment>
<dbReference type="Gene3D" id="1.10.10.10">
    <property type="entry name" value="Winged helix-like DNA-binding domain superfamily/Winged helix DNA-binding domain"/>
    <property type="match status" value="1"/>
</dbReference>
<dbReference type="Proteomes" id="UP000192907">
    <property type="component" value="Unassembled WGS sequence"/>
</dbReference>
<keyword evidence="4" id="KW-0804">Transcription</keyword>
<proteinExistence type="inferred from homology"/>
<dbReference type="InterPro" id="IPR013325">
    <property type="entry name" value="RNA_pol_sigma_r2"/>
</dbReference>
<evidence type="ECO:0000313" key="6">
    <source>
        <dbReference type="EMBL" id="SMF71045.1"/>
    </source>
</evidence>
<dbReference type="InterPro" id="IPR036388">
    <property type="entry name" value="WH-like_DNA-bd_sf"/>
</dbReference>
<evidence type="ECO:0000313" key="7">
    <source>
        <dbReference type="Proteomes" id="UP000192907"/>
    </source>
</evidence>
<dbReference type="AlphaFoldDB" id="A0A1Y6CJV2"/>
<dbReference type="GO" id="GO:0016987">
    <property type="term" value="F:sigma factor activity"/>
    <property type="evidence" value="ECO:0007669"/>
    <property type="project" value="UniProtKB-KW"/>
</dbReference>
<dbReference type="PANTHER" id="PTHR43133">
    <property type="entry name" value="RNA POLYMERASE ECF-TYPE SIGMA FACTO"/>
    <property type="match status" value="1"/>
</dbReference>
<organism evidence="6 7">
    <name type="scientific">Pseudobacteriovorax antillogorgiicola</name>
    <dbReference type="NCBI Taxonomy" id="1513793"/>
    <lineage>
        <taxon>Bacteria</taxon>
        <taxon>Pseudomonadati</taxon>
        <taxon>Bdellovibrionota</taxon>
        <taxon>Oligoflexia</taxon>
        <taxon>Oligoflexales</taxon>
        <taxon>Pseudobacteriovoracaceae</taxon>
        <taxon>Pseudobacteriovorax</taxon>
    </lineage>
</organism>
<accession>A0A1Y6CJV2</accession>
<dbReference type="RefSeq" id="WP_132324317.1">
    <property type="nucleotide sequence ID" value="NZ_FWZT01000026.1"/>
</dbReference>
<keyword evidence="7" id="KW-1185">Reference proteome</keyword>
<keyword evidence="3" id="KW-0731">Sigma factor</keyword>
<evidence type="ECO:0000256" key="4">
    <source>
        <dbReference type="ARBA" id="ARBA00023163"/>
    </source>
</evidence>
<protein>
    <submittedName>
        <fullName evidence="6">RNA polymerase sigma factor, TIGR02999 family</fullName>
    </submittedName>
</protein>
<dbReference type="Pfam" id="PF07638">
    <property type="entry name" value="Sigma70_ECF"/>
    <property type="match status" value="1"/>
</dbReference>
<dbReference type="STRING" id="1513793.SAMN06296036_12615"/>
<dbReference type="SUPFAM" id="SSF88946">
    <property type="entry name" value="Sigma2 domain of RNA polymerase sigma factors"/>
    <property type="match status" value="1"/>
</dbReference>
<sequence>MMQDFTEVLSSYSRGNKSALDKLVPTVYKELRKIAYKHMKSERQEHTLQATALVNEAYMKLADAELNLENRKHFFALASNIMRRILVDHARSRKSEKRGGGQGLVELEEWHAESVDSNFDIVEIDSLLKKLSEFDERAGKIFELSVFGGLKRLEIAELEGISVATVDRELRTSRAWITSRLKH</sequence>
<dbReference type="SUPFAM" id="SSF88659">
    <property type="entry name" value="Sigma3 and sigma4 domains of RNA polymerase sigma factors"/>
    <property type="match status" value="1"/>
</dbReference>
<dbReference type="InterPro" id="IPR039425">
    <property type="entry name" value="RNA_pol_sigma-70-like"/>
</dbReference>
<reference evidence="7" key="1">
    <citation type="submission" date="2017-04" db="EMBL/GenBank/DDBJ databases">
        <authorList>
            <person name="Varghese N."/>
            <person name="Submissions S."/>
        </authorList>
    </citation>
    <scope>NUCLEOTIDE SEQUENCE [LARGE SCALE GENOMIC DNA]</scope>
    <source>
        <strain evidence="7">RKEM611</strain>
    </source>
</reference>
<dbReference type="OrthoDB" id="128473at2"/>
<dbReference type="EMBL" id="FWZT01000026">
    <property type="protein sequence ID" value="SMF71045.1"/>
    <property type="molecule type" value="Genomic_DNA"/>
</dbReference>
<evidence type="ECO:0000256" key="3">
    <source>
        <dbReference type="ARBA" id="ARBA00023082"/>
    </source>
</evidence>
<dbReference type="InterPro" id="IPR011517">
    <property type="entry name" value="RNA_pol_sigma70_ECF-like"/>
</dbReference>
<keyword evidence="2" id="KW-0805">Transcription regulation</keyword>
<evidence type="ECO:0000259" key="5">
    <source>
        <dbReference type="Pfam" id="PF07638"/>
    </source>
</evidence>
<dbReference type="GO" id="GO:0006352">
    <property type="term" value="P:DNA-templated transcription initiation"/>
    <property type="evidence" value="ECO:0007669"/>
    <property type="project" value="InterPro"/>
</dbReference>
<dbReference type="NCBIfam" id="TIGR02937">
    <property type="entry name" value="sigma70-ECF"/>
    <property type="match status" value="1"/>
</dbReference>
<dbReference type="Gene3D" id="1.10.1740.10">
    <property type="match status" value="1"/>
</dbReference>
<dbReference type="InterPro" id="IPR053812">
    <property type="entry name" value="HTH_Sigma70_ECF-like"/>
</dbReference>
<name>A0A1Y6CJV2_9BACT</name>
<evidence type="ECO:0000256" key="1">
    <source>
        <dbReference type="ARBA" id="ARBA00010641"/>
    </source>
</evidence>
<feature type="domain" description="RNA polymerase sigma-70 ECF-like HTH" evidence="5">
    <location>
        <begin position="2"/>
        <end position="182"/>
    </location>
</feature>
<dbReference type="InterPro" id="IPR014284">
    <property type="entry name" value="RNA_pol_sigma-70_dom"/>
</dbReference>
<dbReference type="InterPro" id="IPR013324">
    <property type="entry name" value="RNA_pol_sigma_r3/r4-like"/>
</dbReference>